<feature type="signal peptide" evidence="1">
    <location>
        <begin position="1"/>
        <end position="23"/>
    </location>
</feature>
<name>A0ABQ2G4I4_9DEIO</name>
<evidence type="ECO:0008006" key="4">
    <source>
        <dbReference type="Google" id="ProtNLM"/>
    </source>
</evidence>
<comment type="caution">
    <text evidence="2">The sequence shown here is derived from an EMBL/GenBank/DDBJ whole genome shotgun (WGS) entry which is preliminary data.</text>
</comment>
<keyword evidence="1" id="KW-0732">Signal</keyword>
<feature type="chain" id="PRO_5046102253" description="CHRD domain-containing protein" evidence="1">
    <location>
        <begin position="24"/>
        <end position="149"/>
    </location>
</feature>
<accession>A0ABQ2G4I4</accession>
<gene>
    <name evidence="2" type="ORF">GCM10010840_11000</name>
</gene>
<organism evidence="2 3">
    <name type="scientific">Deinococcus aerolatus</name>
    <dbReference type="NCBI Taxonomy" id="522487"/>
    <lineage>
        <taxon>Bacteria</taxon>
        <taxon>Thermotogati</taxon>
        <taxon>Deinococcota</taxon>
        <taxon>Deinococci</taxon>
        <taxon>Deinococcales</taxon>
        <taxon>Deinococcaceae</taxon>
        <taxon>Deinococcus</taxon>
    </lineage>
</organism>
<evidence type="ECO:0000313" key="3">
    <source>
        <dbReference type="Proteomes" id="UP000639973"/>
    </source>
</evidence>
<proteinExistence type="predicted"/>
<dbReference type="Proteomes" id="UP000639973">
    <property type="component" value="Unassembled WGS sequence"/>
</dbReference>
<sequence>MKKAALMVLIGTLALASCNSKKAPEVTGTSKTAAFKAMLPNDATYKSSAGSAKYIDLNNGDRATTLTATGLKPSTSYLAHYHKMGTASSDACTSNGAVVGGTIGEAMMSDASGALTLKGLQNTAALSGATYINIHEAASLATVPLCAPL</sequence>
<dbReference type="EMBL" id="BMOL01000003">
    <property type="protein sequence ID" value="GGL74672.1"/>
    <property type="molecule type" value="Genomic_DNA"/>
</dbReference>
<evidence type="ECO:0000256" key="1">
    <source>
        <dbReference type="SAM" id="SignalP"/>
    </source>
</evidence>
<dbReference type="RefSeq" id="WP_188969782.1">
    <property type="nucleotide sequence ID" value="NZ_BMOL01000003.1"/>
</dbReference>
<protein>
    <recommendedName>
        <fullName evidence="4">CHRD domain-containing protein</fullName>
    </recommendedName>
</protein>
<reference evidence="3" key="1">
    <citation type="journal article" date="2019" name="Int. J. Syst. Evol. Microbiol.">
        <title>The Global Catalogue of Microorganisms (GCM) 10K type strain sequencing project: providing services to taxonomists for standard genome sequencing and annotation.</title>
        <authorList>
            <consortium name="The Broad Institute Genomics Platform"/>
            <consortium name="The Broad Institute Genome Sequencing Center for Infectious Disease"/>
            <person name="Wu L."/>
            <person name="Ma J."/>
        </authorList>
    </citation>
    <scope>NUCLEOTIDE SEQUENCE [LARGE SCALE GENOMIC DNA]</scope>
    <source>
        <strain evidence="3">JCM 15442</strain>
    </source>
</reference>
<dbReference type="PROSITE" id="PS51257">
    <property type="entry name" value="PROKAR_LIPOPROTEIN"/>
    <property type="match status" value="1"/>
</dbReference>
<keyword evidence="3" id="KW-1185">Reference proteome</keyword>
<evidence type="ECO:0000313" key="2">
    <source>
        <dbReference type="EMBL" id="GGL74672.1"/>
    </source>
</evidence>